<dbReference type="Gramene" id="rna-AYBTSS11_LOCUS26574">
    <property type="protein sequence ID" value="CAJ1974494.1"/>
    <property type="gene ID" value="gene-AYBTSS11_LOCUS26574"/>
</dbReference>
<proteinExistence type="predicted"/>
<feature type="region of interest" description="Disordered" evidence="1">
    <location>
        <begin position="285"/>
        <end position="312"/>
    </location>
</feature>
<name>A0AA86T0M6_9FABA</name>
<sequence length="1123" mass="123040">MKGVAGSNHDCPYFVSPASNLSAFAAPFSVNPYASTDVSSHFLGSASQFVDSTESAETVPPIHYQSYGYDFFPNPVRELDSAAQFSPLGFPSYAARSSLVQSQPYPVSSAIPDHASSVAPYHWSSGVPSSNWPSLEEANFLPDLGFSGINTVSWDQFPELNGSGKGKQVGVGSTSLSSKETIVSGLVVEEGMNQNKDIFLLNAGNQEVKESVNNEVSYIIDREKYNVPAISNHSPHTSSWWGTVIPMPLESSVASVLQSPSVSLETHREAPLKVVADSGNNNLSNIASHDKHSRHVDKSSNSSMPRTGLTKDMNTDDIMADQLVGHSNFFNTKEASYMPCPGTSGCYDPSHIRMHLGRNEPSSSNKAMVSDKNVSRNVDDYIFRGRNGYKSGHANIDNLSLSLRSIEDGNFAEKSFEGGDRSNPAEDSPCWKGASASHFSYFGPSAFLSQEYVHKKESSFGPVIQESQNYLVDTENSTKKSAEKSNGYQMQSEFSYQGTGSPRKISVQNCAYEDCKSGSALNGGPSQFKPNYDFGIQFLDIAKTMQNSVPPAKATNCESGSSHTEDEFAEKNKLMSQKLHTSLIGDAEAGCSVNKCPEHDSSYTAEHVVSLSSSVVNSTTTPSSVVNSSTTPSSVVYTTTTPSSVVDTTTMNINNGKVTTAKLNVQMIVDTMQNLSELLLYHCKNDVCELKERDYNVLKDVINNLNTCALKNAEQTAPAQECLLSQNQPETFNCAGDTLELHQNASFKRPQLTKIAPESSKVENPLVAEANLHFRSEKKLSDSISSRRTADMTKDLKRTLGENFHNDEGADPQTALYKNLWLEAEAELCSVYYKARYNQIKIEMDNHSYKEKEMESQSKSHVVPTLSQNQSTETKVHNYPNPGSSALKLSLLDASNLEGLSCLNFFTDVNKLSAMTPAGRDRQNLNSSIDSFIVSSSDEEPERNDETSVTARYHVLKARVDHSCTDTTNPEEPLDMADKSSPRGSDNQNAVNFCQDSPNPEKNITDYEASVVARFHILKSRHEGSSSISLEGKQLDGIGSDDKDMDDTTISKKIKGKSDVQENPAALVLLKSYVAMGESIPEEFHQDLEHSQEIQPCRTSEFQLSNYFSDGFSSDWEHVEKSL</sequence>
<gene>
    <name evidence="2" type="ORF">AYBTSS11_LOCUS26574</name>
</gene>
<protein>
    <submittedName>
        <fullName evidence="2">Uncharacterized protein</fullName>
    </submittedName>
</protein>
<evidence type="ECO:0000256" key="1">
    <source>
        <dbReference type="SAM" id="MobiDB-lite"/>
    </source>
</evidence>
<evidence type="ECO:0000313" key="2">
    <source>
        <dbReference type="EMBL" id="CAJ1974494.1"/>
    </source>
</evidence>
<reference evidence="2" key="1">
    <citation type="submission" date="2023-10" db="EMBL/GenBank/DDBJ databases">
        <authorList>
            <person name="Domelevo Entfellner J.-B."/>
        </authorList>
    </citation>
    <scope>NUCLEOTIDE SEQUENCE</scope>
</reference>
<dbReference type="PANTHER" id="PTHR34361">
    <property type="entry name" value="OS08G0157800 PROTEIN"/>
    <property type="match status" value="1"/>
</dbReference>
<accession>A0AA86T0M6</accession>
<keyword evidence="3" id="KW-1185">Reference proteome</keyword>
<evidence type="ECO:0000313" key="3">
    <source>
        <dbReference type="Proteomes" id="UP001189624"/>
    </source>
</evidence>
<dbReference type="PANTHER" id="PTHR34361:SF2">
    <property type="entry name" value="OS08G0157800 PROTEIN"/>
    <property type="match status" value="1"/>
</dbReference>
<organism evidence="2 3">
    <name type="scientific">Sphenostylis stenocarpa</name>
    <dbReference type="NCBI Taxonomy" id="92480"/>
    <lineage>
        <taxon>Eukaryota</taxon>
        <taxon>Viridiplantae</taxon>
        <taxon>Streptophyta</taxon>
        <taxon>Embryophyta</taxon>
        <taxon>Tracheophyta</taxon>
        <taxon>Spermatophyta</taxon>
        <taxon>Magnoliopsida</taxon>
        <taxon>eudicotyledons</taxon>
        <taxon>Gunneridae</taxon>
        <taxon>Pentapetalae</taxon>
        <taxon>rosids</taxon>
        <taxon>fabids</taxon>
        <taxon>Fabales</taxon>
        <taxon>Fabaceae</taxon>
        <taxon>Papilionoideae</taxon>
        <taxon>50 kb inversion clade</taxon>
        <taxon>NPAAA clade</taxon>
        <taxon>indigoferoid/millettioid clade</taxon>
        <taxon>Phaseoleae</taxon>
        <taxon>Sphenostylis</taxon>
    </lineage>
</organism>
<dbReference type="Proteomes" id="UP001189624">
    <property type="component" value="Chromosome 9"/>
</dbReference>
<feature type="region of interest" description="Disordered" evidence="1">
    <location>
        <begin position="964"/>
        <end position="1002"/>
    </location>
</feature>
<dbReference type="AlphaFoldDB" id="A0AA86T0M6"/>
<dbReference type="EMBL" id="OY731406">
    <property type="protein sequence ID" value="CAJ1974494.1"/>
    <property type="molecule type" value="Genomic_DNA"/>
</dbReference>
<feature type="compositionally biased region" description="Polar residues" evidence="1">
    <location>
        <begin position="982"/>
        <end position="1002"/>
    </location>
</feature>